<feature type="compositionally biased region" description="Low complexity" evidence="1">
    <location>
        <begin position="218"/>
        <end position="261"/>
    </location>
</feature>
<protein>
    <submittedName>
        <fullName evidence="4">Protein transport protein SEC24-like</fullName>
    </submittedName>
</protein>
<evidence type="ECO:0000256" key="1">
    <source>
        <dbReference type="SAM" id="MobiDB-lite"/>
    </source>
</evidence>
<feature type="region of interest" description="Disordered" evidence="1">
    <location>
        <begin position="212"/>
        <end position="265"/>
    </location>
</feature>
<name>A0ABM1MGQ0_NICVS</name>
<evidence type="ECO:0000313" key="4">
    <source>
        <dbReference type="RefSeq" id="XP_017773750.1"/>
    </source>
</evidence>
<feature type="chain" id="PRO_5045507185" evidence="2">
    <location>
        <begin position="19"/>
        <end position="356"/>
    </location>
</feature>
<proteinExistence type="predicted"/>
<reference evidence="4" key="1">
    <citation type="submission" date="2025-08" db="UniProtKB">
        <authorList>
            <consortium name="RefSeq"/>
        </authorList>
    </citation>
    <scope>IDENTIFICATION</scope>
    <source>
        <tissue evidence="4">Whole Larva</tissue>
    </source>
</reference>
<evidence type="ECO:0000256" key="2">
    <source>
        <dbReference type="SAM" id="SignalP"/>
    </source>
</evidence>
<evidence type="ECO:0000313" key="3">
    <source>
        <dbReference type="Proteomes" id="UP000695000"/>
    </source>
</evidence>
<dbReference type="RefSeq" id="XP_017773750.1">
    <property type="nucleotide sequence ID" value="XM_017918261.1"/>
</dbReference>
<keyword evidence="2" id="KW-0732">Signal</keyword>
<organism evidence="3 4">
    <name type="scientific">Nicrophorus vespilloides</name>
    <name type="common">Boreal carrion beetle</name>
    <dbReference type="NCBI Taxonomy" id="110193"/>
    <lineage>
        <taxon>Eukaryota</taxon>
        <taxon>Metazoa</taxon>
        <taxon>Ecdysozoa</taxon>
        <taxon>Arthropoda</taxon>
        <taxon>Hexapoda</taxon>
        <taxon>Insecta</taxon>
        <taxon>Pterygota</taxon>
        <taxon>Neoptera</taxon>
        <taxon>Endopterygota</taxon>
        <taxon>Coleoptera</taxon>
        <taxon>Polyphaga</taxon>
        <taxon>Staphyliniformia</taxon>
        <taxon>Silphidae</taxon>
        <taxon>Nicrophorinae</taxon>
        <taxon>Nicrophorus</taxon>
    </lineage>
</organism>
<sequence length="356" mass="41574">MNPSLVFLVLLVAMGVAAREKQIKLEDIERDNLQSERKTKEVKQYLSRPQATPTPKMQYGFVPIKAPVNYIPQAYQEQPQQQYYLAPQAYTQPQTFPGPPAQPQPYGQTRTPYQYQPQYSEGYRPQTRYEQVQYVQPGVQYVVDNQIQQTTQAQKYYQVPQYYYVQPYQAASNNIQSVTDSKGNVQYVMYVPASYLKDQNYASLTQPQQYATQPEQYATQPEQYATQPQQYATQPEQPQPQQEVQYQSEQKYQYQPEPQIQTQPKYTQIQYTEKPKYSKHPKSLLDSYVPSVLQYQFYKQHQDNTNSIKQIPKISVQPNLGKSEYVKSFKTIQDAGSHLNYRLHSPAAYIPQSVKQ</sequence>
<gene>
    <name evidence="4" type="primary">LOC108560629</name>
</gene>
<dbReference type="Proteomes" id="UP000695000">
    <property type="component" value="Unplaced"/>
</dbReference>
<feature type="signal peptide" evidence="2">
    <location>
        <begin position="1"/>
        <end position="18"/>
    </location>
</feature>
<accession>A0ABM1MGQ0</accession>
<keyword evidence="3" id="KW-1185">Reference proteome</keyword>
<dbReference type="GeneID" id="108560629"/>